<keyword evidence="5 10" id="KW-0472">Membrane</keyword>
<dbReference type="PANTHER" id="PTHR24232:SF85">
    <property type="entry name" value="G-PROTEIN COUPLED RECEPTOR 4"/>
    <property type="match status" value="1"/>
</dbReference>
<dbReference type="Proteomes" id="UP000694700">
    <property type="component" value="Unplaced"/>
</dbReference>
<dbReference type="Gene3D" id="1.20.1070.10">
    <property type="entry name" value="Rhodopsin 7-helix transmembrane proteins"/>
    <property type="match status" value="1"/>
</dbReference>
<dbReference type="GO" id="GO:0035025">
    <property type="term" value="P:positive regulation of Rho protein signal transduction"/>
    <property type="evidence" value="ECO:0007669"/>
    <property type="project" value="TreeGrafter"/>
</dbReference>
<evidence type="ECO:0000256" key="2">
    <source>
        <dbReference type="ARBA" id="ARBA00022692"/>
    </source>
</evidence>
<comment type="subcellular location">
    <subcellularLocation>
        <location evidence="1">Membrane</location>
        <topology evidence="1">Multi-pass membrane protein</topology>
    </subcellularLocation>
</comment>
<evidence type="ECO:0000256" key="8">
    <source>
        <dbReference type="ARBA" id="ARBA00023224"/>
    </source>
</evidence>
<evidence type="ECO:0000256" key="7">
    <source>
        <dbReference type="ARBA" id="ARBA00023180"/>
    </source>
</evidence>
<evidence type="ECO:0008006" key="13">
    <source>
        <dbReference type="Google" id="ProtNLM"/>
    </source>
</evidence>
<dbReference type="AlphaFoldDB" id="A0A8C1WKB5"/>
<feature type="transmembrane region" description="Helical" evidence="10">
    <location>
        <begin position="150"/>
        <end position="173"/>
    </location>
</feature>
<dbReference type="GO" id="GO:0005886">
    <property type="term" value="C:plasma membrane"/>
    <property type="evidence" value="ECO:0007669"/>
    <property type="project" value="TreeGrafter"/>
</dbReference>
<evidence type="ECO:0000313" key="11">
    <source>
        <dbReference type="Ensembl" id="ENSCCRP00015068308.1"/>
    </source>
</evidence>
<protein>
    <recommendedName>
        <fullName evidence="13">G-protein coupled receptors family 1 profile domain-containing protein</fullName>
    </recommendedName>
</protein>
<evidence type="ECO:0000256" key="6">
    <source>
        <dbReference type="ARBA" id="ARBA00023170"/>
    </source>
</evidence>
<dbReference type="GO" id="GO:0007200">
    <property type="term" value="P:phospholipase C-activating G protein-coupled receptor signaling pathway"/>
    <property type="evidence" value="ECO:0007669"/>
    <property type="project" value="TreeGrafter"/>
</dbReference>
<evidence type="ECO:0000256" key="10">
    <source>
        <dbReference type="SAM" id="Phobius"/>
    </source>
</evidence>
<sequence length="283" mass="32211">MNASNPSENNTDNFELKAGVIIYISVISSIEIPSICLAIYAVYSLIKSKHAAPVFVMNLLISDLILIVGMLLYISPFKLIRIISKTTIMWAGFTGLYFMTCTAIERYVLIGHPVWHRSHCSVKYFVCTSLTGWLVSFITFPIIYLTNVLIFLMSFIFYPVIIVCFVGSCRSLYHSISLTPLKKQIVLAPLFFVVISYTFLILPVNILFIVHKKIGNSVNHLKDFTLCLYVLNPLVDCLLYVFMRSDAEKIIRTPHCCSRLKKVQTEMGQTICRPSTDVQRDHE</sequence>
<accession>A0A8C1WKB5</accession>
<feature type="transmembrane region" description="Helical" evidence="10">
    <location>
        <begin position="121"/>
        <end position="144"/>
    </location>
</feature>
<feature type="transmembrane region" description="Helical" evidence="10">
    <location>
        <begin position="55"/>
        <end position="75"/>
    </location>
</feature>
<comment type="similarity">
    <text evidence="9">Belongs to the G-protein coupled receptor 1 family.</text>
</comment>
<reference evidence="11" key="1">
    <citation type="submission" date="2025-08" db="UniProtKB">
        <authorList>
            <consortium name="Ensembl"/>
        </authorList>
    </citation>
    <scope>IDENTIFICATION</scope>
</reference>
<dbReference type="PROSITE" id="PS00237">
    <property type="entry name" value="G_PROTEIN_RECEP_F1_1"/>
    <property type="match status" value="1"/>
</dbReference>
<evidence type="ECO:0000256" key="4">
    <source>
        <dbReference type="ARBA" id="ARBA00023040"/>
    </source>
</evidence>
<organism evidence="11 12">
    <name type="scientific">Cyprinus carpio</name>
    <name type="common">Common carp</name>
    <dbReference type="NCBI Taxonomy" id="7962"/>
    <lineage>
        <taxon>Eukaryota</taxon>
        <taxon>Metazoa</taxon>
        <taxon>Chordata</taxon>
        <taxon>Craniata</taxon>
        <taxon>Vertebrata</taxon>
        <taxon>Euteleostomi</taxon>
        <taxon>Actinopterygii</taxon>
        <taxon>Neopterygii</taxon>
        <taxon>Teleostei</taxon>
        <taxon>Ostariophysi</taxon>
        <taxon>Cypriniformes</taxon>
        <taxon>Cyprinidae</taxon>
        <taxon>Cyprininae</taxon>
        <taxon>Cyprinus</taxon>
    </lineage>
</organism>
<dbReference type="GO" id="GO:0004930">
    <property type="term" value="F:G protein-coupled receptor activity"/>
    <property type="evidence" value="ECO:0007669"/>
    <property type="project" value="UniProtKB-KW"/>
</dbReference>
<evidence type="ECO:0000256" key="5">
    <source>
        <dbReference type="ARBA" id="ARBA00023136"/>
    </source>
</evidence>
<keyword evidence="2 9" id="KW-0812">Transmembrane</keyword>
<keyword evidence="4 9" id="KW-0297">G-protein coupled receptor</keyword>
<keyword evidence="7" id="KW-0325">Glycoprotein</keyword>
<dbReference type="InterPro" id="IPR000276">
    <property type="entry name" value="GPCR_Rhodpsn"/>
</dbReference>
<keyword evidence="3 10" id="KW-1133">Transmembrane helix</keyword>
<evidence type="ECO:0000313" key="12">
    <source>
        <dbReference type="Proteomes" id="UP000694700"/>
    </source>
</evidence>
<dbReference type="SUPFAM" id="SSF81321">
    <property type="entry name" value="Family A G protein-coupled receptor-like"/>
    <property type="match status" value="1"/>
</dbReference>
<feature type="transmembrane region" description="Helical" evidence="10">
    <location>
        <begin position="185"/>
        <end position="211"/>
    </location>
</feature>
<evidence type="ECO:0000256" key="3">
    <source>
        <dbReference type="ARBA" id="ARBA00022989"/>
    </source>
</evidence>
<feature type="transmembrane region" description="Helical" evidence="10">
    <location>
        <begin position="20"/>
        <end position="43"/>
    </location>
</feature>
<feature type="transmembrane region" description="Helical" evidence="10">
    <location>
        <begin position="87"/>
        <end position="109"/>
    </location>
</feature>
<feature type="transmembrane region" description="Helical" evidence="10">
    <location>
        <begin position="223"/>
        <end position="242"/>
    </location>
</feature>
<evidence type="ECO:0000256" key="9">
    <source>
        <dbReference type="RuleBase" id="RU000688"/>
    </source>
</evidence>
<evidence type="ECO:0000256" key="1">
    <source>
        <dbReference type="ARBA" id="ARBA00004141"/>
    </source>
</evidence>
<dbReference type="Ensembl" id="ENSCCRT00015070517.1">
    <property type="protein sequence ID" value="ENSCCRP00015068308.1"/>
    <property type="gene ID" value="ENSCCRG00015027771.1"/>
</dbReference>
<dbReference type="PRINTS" id="PR00237">
    <property type="entry name" value="GPCRRHODOPSN"/>
</dbReference>
<keyword evidence="6 9" id="KW-0675">Receptor</keyword>
<keyword evidence="8 9" id="KW-0807">Transducer</keyword>
<proteinExistence type="inferred from homology"/>
<name>A0A8C1WKB5_CYPCA</name>
<dbReference type="PANTHER" id="PTHR24232">
    <property type="entry name" value="G-PROTEIN COUPLED RECEPTOR"/>
    <property type="match status" value="1"/>
</dbReference>